<comment type="caution">
    <text evidence="1">The sequence shown here is derived from an EMBL/GenBank/DDBJ whole genome shotgun (WGS) entry which is preliminary data.</text>
</comment>
<protein>
    <submittedName>
        <fullName evidence="1">Uncharacterized protein</fullName>
    </submittedName>
</protein>
<dbReference type="AlphaFoldDB" id="A0A364Y8M0"/>
<dbReference type="EMBL" id="QMFY01000002">
    <property type="protein sequence ID" value="RAW02200.1"/>
    <property type="molecule type" value="Genomic_DNA"/>
</dbReference>
<dbReference type="OrthoDB" id="893411at2"/>
<gene>
    <name evidence="1" type="ORF">DQQ10_06570</name>
</gene>
<sequence length="127" mass="14594">MNDGRQFFGYQTFIFPDGVPISGDWTKSRREYVVLYIFDSDGNYLETKHWFAGTTAETNDAITKDKLEAFIKELGPTVYKDICVKPFQTMIDGFVFGLIPDEASRVVDLEPSSTISFSWPWDGEYYT</sequence>
<accession>A0A364Y8M0</accession>
<organism evidence="1 2">
    <name type="scientific">Pseudochryseolinea flava</name>
    <dbReference type="NCBI Taxonomy" id="2059302"/>
    <lineage>
        <taxon>Bacteria</taxon>
        <taxon>Pseudomonadati</taxon>
        <taxon>Bacteroidota</taxon>
        <taxon>Cytophagia</taxon>
        <taxon>Cytophagales</taxon>
        <taxon>Fulvivirgaceae</taxon>
        <taxon>Pseudochryseolinea</taxon>
    </lineage>
</organism>
<reference evidence="1 2" key="1">
    <citation type="submission" date="2018-06" db="EMBL/GenBank/DDBJ databases">
        <title>Chryseolinea flavus sp. nov., a member of the phylum Bacteroidetes isolated from soil.</title>
        <authorList>
            <person name="Li Y."/>
            <person name="Wang J."/>
        </authorList>
    </citation>
    <scope>NUCLEOTIDE SEQUENCE [LARGE SCALE GENOMIC DNA]</scope>
    <source>
        <strain evidence="1 2">SDU1-6</strain>
    </source>
</reference>
<dbReference type="RefSeq" id="WP_112746023.1">
    <property type="nucleotide sequence ID" value="NZ_QMFY01000002.1"/>
</dbReference>
<evidence type="ECO:0000313" key="2">
    <source>
        <dbReference type="Proteomes" id="UP000251889"/>
    </source>
</evidence>
<proteinExistence type="predicted"/>
<dbReference type="Proteomes" id="UP000251889">
    <property type="component" value="Unassembled WGS sequence"/>
</dbReference>
<keyword evidence="2" id="KW-1185">Reference proteome</keyword>
<evidence type="ECO:0000313" key="1">
    <source>
        <dbReference type="EMBL" id="RAW02200.1"/>
    </source>
</evidence>
<name>A0A364Y8M0_9BACT</name>